<evidence type="ECO:0000313" key="6">
    <source>
        <dbReference type="Proteomes" id="UP000252189"/>
    </source>
</evidence>
<evidence type="ECO:0000259" key="4">
    <source>
        <dbReference type="SMART" id="SM00560"/>
    </source>
</evidence>
<keyword evidence="3" id="KW-1133">Transmembrane helix</keyword>
<protein>
    <recommendedName>
        <fullName evidence="4">LamG-like jellyroll fold domain-containing protein</fullName>
    </recommendedName>
</protein>
<dbReference type="EMBL" id="QPHM01000001">
    <property type="protein sequence ID" value="RCU46267.1"/>
    <property type="molecule type" value="Genomic_DNA"/>
</dbReference>
<keyword evidence="6" id="KW-1185">Reference proteome</keyword>
<keyword evidence="2" id="KW-1015">Disulfide bond</keyword>
<comment type="caution">
    <text evidence="5">The sequence shown here is derived from an EMBL/GenBank/DDBJ whole genome shotgun (WGS) entry which is preliminary data.</text>
</comment>
<keyword evidence="1" id="KW-0732">Signal</keyword>
<dbReference type="SMART" id="SM00560">
    <property type="entry name" value="LamGL"/>
    <property type="match status" value="1"/>
</dbReference>
<organism evidence="5 6">
    <name type="scientific">Haloplanus salinus</name>
    <dbReference type="NCBI Taxonomy" id="1126245"/>
    <lineage>
        <taxon>Archaea</taxon>
        <taxon>Methanobacteriati</taxon>
        <taxon>Methanobacteriota</taxon>
        <taxon>Stenosarchaea group</taxon>
        <taxon>Halobacteria</taxon>
        <taxon>Halobacteriales</taxon>
        <taxon>Haloferacaceae</taxon>
        <taxon>Haloplanus</taxon>
    </lineage>
</organism>
<evidence type="ECO:0000256" key="2">
    <source>
        <dbReference type="ARBA" id="ARBA00023157"/>
    </source>
</evidence>
<evidence type="ECO:0000256" key="3">
    <source>
        <dbReference type="SAM" id="Phobius"/>
    </source>
</evidence>
<dbReference type="Pfam" id="PF13385">
    <property type="entry name" value="Laminin_G_3"/>
    <property type="match status" value="1"/>
</dbReference>
<dbReference type="InterPro" id="IPR006558">
    <property type="entry name" value="LamG-like"/>
</dbReference>
<dbReference type="Proteomes" id="UP000252189">
    <property type="component" value="Unassembled WGS sequence"/>
</dbReference>
<proteinExistence type="predicted"/>
<dbReference type="OrthoDB" id="222305at2157"/>
<dbReference type="PROSITE" id="PS51318">
    <property type="entry name" value="TAT"/>
    <property type="match status" value="1"/>
</dbReference>
<evidence type="ECO:0000313" key="5">
    <source>
        <dbReference type="EMBL" id="RCU46267.1"/>
    </source>
</evidence>
<keyword evidence="3" id="KW-0812">Transmembrane</keyword>
<dbReference type="NCBIfam" id="TIGR04088">
    <property type="entry name" value="cognate_SipW"/>
    <property type="match status" value="1"/>
</dbReference>
<dbReference type="SUPFAM" id="SSF49899">
    <property type="entry name" value="Concanavalin A-like lectins/glucanases"/>
    <property type="match status" value="1"/>
</dbReference>
<reference evidence="5 6" key="1">
    <citation type="submission" date="2018-07" db="EMBL/GenBank/DDBJ databases">
        <title>Genome sequences of Haloplanus salinus JCM 18368T.</title>
        <authorList>
            <person name="Kim Y.B."/>
            <person name="Roh S.W."/>
        </authorList>
    </citation>
    <scope>NUCLEOTIDE SEQUENCE [LARGE SCALE GENOMIC DNA]</scope>
    <source>
        <strain evidence="5 6">JCM 18368</strain>
    </source>
</reference>
<evidence type="ECO:0000256" key="1">
    <source>
        <dbReference type="ARBA" id="ARBA00022729"/>
    </source>
</evidence>
<dbReference type="Gene3D" id="2.60.120.200">
    <property type="match status" value="1"/>
</dbReference>
<name>A0A368N6P6_9EURY</name>
<sequence>MTDDFTLTRRKALAALGTIGVASAGAGLGTSAYFSDQETFQNNRLTAGELDMKVSWAEHYSDWSPDEAEFASMADGELVVDDREGFMNATLQEQFPDDGTRQAIESGDTDPCEALADVPDDLDGPVIDIADVKPGDFGEVTFDFALCDNPGYVWLNGALRDANENGLTEPEADDPDEEAGVVELLDEIRVTVWYDSGNNVLEDTESIVTDREFGETPSSSAIAVSGDDRFVAQGTLREVLTQLSVGPGIPLDADPTTDGRDCYTNSPTVHYVGFLWELPVDHANEIQSDSVTFDLGFYTEQCRHNDGVGLSTDLEAYYPLDGTANVGDASGNGGDLTATGDSSYATGQVGQAASFDGSDDYLVADPSPSVSGSFSLSVWLNGAGFGHTSYPLAASKWQAGQNRDYLIGYNGPQGRLYAQFNREPDGNKETLYGPAPATDTWYHCVLTYDASSQEGTFYVDGTEVDTGTGPFNDTASAFVIGSKDGGGNPWNGLVDDVRIYSRTLSASEVQSLYDAA</sequence>
<feature type="transmembrane region" description="Helical" evidence="3">
    <location>
        <begin position="12"/>
        <end position="34"/>
    </location>
</feature>
<dbReference type="InterPro" id="IPR013320">
    <property type="entry name" value="ConA-like_dom_sf"/>
</dbReference>
<gene>
    <name evidence="5" type="ORF">DU504_02465</name>
</gene>
<dbReference type="AlphaFoldDB" id="A0A368N6P6"/>
<keyword evidence="3" id="KW-0472">Membrane</keyword>
<accession>A0A368N6P6</accession>
<dbReference type="RefSeq" id="WP_114447818.1">
    <property type="nucleotide sequence ID" value="NZ_QPHM01000001.1"/>
</dbReference>
<dbReference type="InterPro" id="IPR006311">
    <property type="entry name" value="TAT_signal"/>
</dbReference>
<feature type="domain" description="LamG-like jellyroll fold" evidence="4">
    <location>
        <begin position="372"/>
        <end position="507"/>
    </location>
</feature>
<dbReference type="InterPro" id="IPR023833">
    <property type="entry name" value="Signal_pept_SipW-depend-type"/>
</dbReference>